<keyword evidence="7" id="KW-0547">Nucleotide-binding</keyword>
<evidence type="ECO:0000259" key="15">
    <source>
        <dbReference type="PROSITE" id="PS50885"/>
    </source>
</evidence>
<comment type="subcellular location">
    <subcellularLocation>
        <location evidence="2">Cell membrane</location>
        <topology evidence="2">Multi-pass membrane protein</topology>
    </subcellularLocation>
</comment>
<proteinExistence type="predicted"/>
<comment type="catalytic activity">
    <reaction evidence="1">
        <text>ATP + protein L-histidine = ADP + protein N-phospho-L-histidine.</text>
        <dbReference type="EC" id="2.7.13.3"/>
    </reaction>
</comment>
<evidence type="ECO:0000256" key="12">
    <source>
        <dbReference type="SAM" id="Coils"/>
    </source>
</evidence>
<keyword evidence="13" id="KW-1133">Transmembrane helix</keyword>
<dbReference type="Gene3D" id="3.30.565.10">
    <property type="entry name" value="Histidine kinase-like ATPase, C-terminal domain"/>
    <property type="match status" value="1"/>
</dbReference>
<dbReference type="Pfam" id="PF00512">
    <property type="entry name" value="HisKA"/>
    <property type="match status" value="1"/>
</dbReference>
<evidence type="ECO:0000256" key="3">
    <source>
        <dbReference type="ARBA" id="ARBA00012438"/>
    </source>
</evidence>
<dbReference type="InterPro" id="IPR004358">
    <property type="entry name" value="Sig_transdc_His_kin-like_C"/>
</dbReference>
<evidence type="ECO:0000256" key="2">
    <source>
        <dbReference type="ARBA" id="ARBA00004651"/>
    </source>
</evidence>
<evidence type="ECO:0000256" key="1">
    <source>
        <dbReference type="ARBA" id="ARBA00000085"/>
    </source>
</evidence>
<dbReference type="GO" id="GO:0005524">
    <property type="term" value="F:ATP binding"/>
    <property type="evidence" value="ECO:0007669"/>
    <property type="project" value="UniProtKB-KW"/>
</dbReference>
<dbReference type="PANTHER" id="PTHR45453">
    <property type="entry name" value="PHOSPHATE REGULON SENSOR PROTEIN PHOR"/>
    <property type="match status" value="1"/>
</dbReference>
<keyword evidence="10" id="KW-0902">Two-component regulatory system</keyword>
<dbReference type="PROSITE" id="PS50885">
    <property type="entry name" value="HAMP"/>
    <property type="match status" value="1"/>
</dbReference>
<evidence type="ECO:0000313" key="16">
    <source>
        <dbReference type="EMBL" id="MFD2662881.1"/>
    </source>
</evidence>
<dbReference type="SUPFAM" id="SSF47384">
    <property type="entry name" value="Homodimeric domain of signal transducing histidine kinase"/>
    <property type="match status" value="1"/>
</dbReference>
<dbReference type="SMART" id="SM00388">
    <property type="entry name" value="HisKA"/>
    <property type="match status" value="1"/>
</dbReference>
<evidence type="ECO:0000256" key="10">
    <source>
        <dbReference type="ARBA" id="ARBA00023012"/>
    </source>
</evidence>
<dbReference type="RefSeq" id="WP_379277883.1">
    <property type="nucleotide sequence ID" value="NZ_JBHUGT010000016.1"/>
</dbReference>
<dbReference type="CDD" id="cd00082">
    <property type="entry name" value="HisKA"/>
    <property type="match status" value="1"/>
</dbReference>
<keyword evidence="6" id="KW-0808">Transferase</keyword>
<dbReference type="InterPro" id="IPR003594">
    <property type="entry name" value="HATPase_dom"/>
</dbReference>
<dbReference type="SUPFAM" id="SSF55874">
    <property type="entry name" value="ATPase domain of HSP90 chaperone/DNA topoisomerase II/histidine kinase"/>
    <property type="match status" value="1"/>
</dbReference>
<dbReference type="EC" id="2.7.13.3" evidence="3"/>
<keyword evidence="17" id="KW-1185">Reference proteome</keyword>
<dbReference type="Gene3D" id="6.10.340.10">
    <property type="match status" value="1"/>
</dbReference>
<keyword evidence="5" id="KW-0597">Phosphoprotein</keyword>
<evidence type="ECO:0000313" key="17">
    <source>
        <dbReference type="Proteomes" id="UP001597493"/>
    </source>
</evidence>
<dbReference type="CDD" id="cd00075">
    <property type="entry name" value="HATPase"/>
    <property type="match status" value="1"/>
</dbReference>
<dbReference type="PROSITE" id="PS50109">
    <property type="entry name" value="HIS_KIN"/>
    <property type="match status" value="1"/>
</dbReference>
<name>A0ABW5R355_9BACL</name>
<gene>
    <name evidence="16" type="ORF">ACFSW5_21735</name>
</gene>
<dbReference type="SMART" id="SM00387">
    <property type="entry name" value="HATPase_c"/>
    <property type="match status" value="1"/>
</dbReference>
<dbReference type="InterPro" id="IPR005467">
    <property type="entry name" value="His_kinase_dom"/>
</dbReference>
<feature type="domain" description="Histidine kinase" evidence="14">
    <location>
        <begin position="237"/>
        <end position="452"/>
    </location>
</feature>
<keyword evidence="12" id="KW-0175">Coiled coil</keyword>
<accession>A0ABW5R355</accession>
<dbReference type="PANTHER" id="PTHR45453:SF1">
    <property type="entry name" value="PHOSPHATE REGULON SENSOR PROTEIN PHOR"/>
    <property type="match status" value="1"/>
</dbReference>
<dbReference type="PRINTS" id="PR00344">
    <property type="entry name" value="BCTRLSENSOR"/>
</dbReference>
<keyword evidence="4" id="KW-1003">Cell membrane</keyword>
<dbReference type="InterPro" id="IPR036097">
    <property type="entry name" value="HisK_dim/P_sf"/>
</dbReference>
<evidence type="ECO:0000259" key="14">
    <source>
        <dbReference type="PROSITE" id="PS50109"/>
    </source>
</evidence>
<feature type="transmembrane region" description="Helical" evidence="13">
    <location>
        <begin position="159"/>
        <end position="179"/>
    </location>
</feature>
<keyword evidence="9 16" id="KW-0067">ATP-binding</keyword>
<feature type="transmembrane region" description="Helical" evidence="13">
    <location>
        <begin position="12"/>
        <end position="38"/>
    </location>
</feature>
<dbReference type="Gene3D" id="1.10.287.130">
    <property type="match status" value="1"/>
</dbReference>
<protein>
    <recommendedName>
        <fullName evidence="3">histidine kinase</fullName>
        <ecNumber evidence="3">2.7.13.3</ecNumber>
    </recommendedName>
</protein>
<evidence type="ECO:0000256" key="7">
    <source>
        <dbReference type="ARBA" id="ARBA00022741"/>
    </source>
</evidence>
<dbReference type="InterPro" id="IPR050351">
    <property type="entry name" value="BphY/WalK/GraS-like"/>
</dbReference>
<evidence type="ECO:0000256" key="5">
    <source>
        <dbReference type="ARBA" id="ARBA00022553"/>
    </source>
</evidence>
<evidence type="ECO:0000256" key="8">
    <source>
        <dbReference type="ARBA" id="ARBA00022777"/>
    </source>
</evidence>
<organism evidence="16 17">
    <name type="scientific">Paenibacillus thailandensis</name>
    <dbReference type="NCBI Taxonomy" id="393250"/>
    <lineage>
        <taxon>Bacteria</taxon>
        <taxon>Bacillati</taxon>
        <taxon>Bacillota</taxon>
        <taxon>Bacilli</taxon>
        <taxon>Bacillales</taxon>
        <taxon>Paenibacillaceae</taxon>
        <taxon>Paenibacillus</taxon>
    </lineage>
</organism>
<dbReference type="Pfam" id="PF02518">
    <property type="entry name" value="HATPase_c"/>
    <property type="match status" value="1"/>
</dbReference>
<dbReference type="InterPro" id="IPR003661">
    <property type="entry name" value="HisK_dim/P_dom"/>
</dbReference>
<evidence type="ECO:0000256" key="13">
    <source>
        <dbReference type="SAM" id="Phobius"/>
    </source>
</evidence>
<dbReference type="EMBL" id="JBHUMY010000033">
    <property type="protein sequence ID" value="MFD2662881.1"/>
    <property type="molecule type" value="Genomic_DNA"/>
</dbReference>
<dbReference type="InterPro" id="IPR036890">
    <property type="entry name" value="HATPase_C_sf"/>
</dbReference>
<keyword evidence="11 13" id="KW-0472">Membrane</keyword>
<feature type="coiled-coil region" evidence="12">
    <location>
        <begin position="261"/>
        <end position="288"/>
    </location>
</feature>
<sequence>MIGLAFRFLNRMYVVLFVSFSLFSLFFIVLISMVYNIYWDGLFKDYHVQTIKSHAYKLLDDMRERGIRTGPLTVEDAEWLERRTRLYGLLVEFTDGSGTGVWYNSIDRTGSESTMIEEVPYIVGGEPAGRLRVAFLEASKELNPAMVNFRETLETRSKYLFGIILILSVAISFCLAFMLTKQLKRLDQYAQSIRQGKWVKHIPKKGTEEIRCLALTLSELSAELQKQEEWRKNLMEDITHELRTPITSIMTKLEAIIDGVYEADQKHLDKMYEELERLSRLVSDLQRLSEAKGAQFAMNKKCTDMTKLAKQVYVNYHPLALKAGIRMSFEPAHTPAYANADFDKMYQVIANIVSNAIKYTSPGGKVSLKVKWTKSHILILCQDDGIGIGEEDLPYIFNRLYRADKSRSRFTGGVGLGLSIAKALIEAHEGFIEVESRLGEGSTFVVVVPNFTQAN</sequence>
<comment type="caution">
    <text evidence="16">The sequence shown here is derived from an EMBL/GenBank/DDBJ whole genome shotgun (WGS) entry which is preliminary data.</text>
</comment>
<feature type="domain" description="HAMP" evidence="15">
    <location>
        <begin position="177"/>
        <end position="229"/>
    </location>
</feature>
<keyword evidence="8" id="KW-0418">Kinase</keyword>
<dbReference type="InterPro" id="IPR003660">
    <property type="entry name" value="HAMP_dom"/>
</dbReference>
<reference evidence="17" key="1">
    <citation type="journal article" date="2019" name="Int. J. Syst. Evol. Microbiol.">
        <title>The Global Catalogue of Microorganisms (GCM) 10K type strain sequencing project: providing services to taxonomists for standard genome sequencing and annotation.</title>
        <authorList>
            <consortium name="The Broad Institute Genomics Platform"/>
            <consortium name="The Broad Institute Genome Sequencing Center for Infectious Disease"/>
            <person name="Wu L."/>
            <person name="Ma J."/>
        </authorList>
    </citation>
    <scope>NUCLEOTIDE SEQUENCE [LARGE SCALE GENOMIC DNA]</scope>
    <source>
        <strain evidence="17">TISTR 1827</strain>
    </source>
</reference>
<keyword evidence="13" id="KW-0812">Transmembrane</keyword>
<evidence type="ECO:0000256" key="11">
    <source>
        <dbReference type="ARBA" id="ARBA00023136"/>
    </source>
</evidence>
<dbReference type="Proteomes" id="UP001597493">
    <property type="component" value="Unassembled WGS sequence"/>
</dbReference>
<evidence type="ECO:0000256" key="4">
    <source>
        <dbReference type="ARBA" id="ARBA00022475"/>
    </source>
</evidence>
<evidence type="ECO:0000256" key="6">
    <source>
        <dbReference type="ARBA" id="ARBA00022679"/>
    </source>
</evidence>
<evidence type="ECO:0000256" key="9">
    <source>
        <dbReference type="ARBA" id="ARBA00022840"/>
    </source>
</evidence>